<keyword evidence="1" id="KW-1133">Transmembrane helix</keyword>
<sequence>MRKIKLIVFIGIIGLLVIGGAWMYSAHKENQVANMIEKQLKDRMNREFHVTNVEEISNGGGEYYYITVEMGGVKKPFKKEMFKSAADNLPRYAIIDELWTRQYEKEVQKIVKEHPLNIKRIESNVGIVHDQDPNVDIQNLPTIEEIRKQYGKKVIYDQITLYTNYPYPTDPELQEKEDEKIFNLLKDMKDRDMDNNLSLSIQYTKYTQRYEILINDYQKDKYHSPEDMKKARLKTQEEVIESNEEVQS</sequence>
<keyword evidence="1" id="KW-0812">Transmembrane</keyword>
<dbReference type="GeneID" id="93712296"/>
<dbReference type="Proteomes" id="UP000182762">
    <property type="component" value="Unassembled WGS sequence"/>
</dbReference>
<accession>A0A1I6BJB2</accession>
<keyword evidence="3" id="KW-1185">Reference proteome</keyword>
<gene>
    <name evidence="2" type="ORF">SAMN02745910_03708</name>
</gene>
<evidence type="ECO:0000313" key="3">
    <source>
        <dbReference type="Proteomes" id="UP000182762"/>
    </source>
</evidence>
<protein>
    <submittedName>
        <fullName evidence="2">Uncharacterized protein</fullName>
    </submittedName>
</protein>
<keyword evidence="1" id="KW-0472">Membrane</keyword>
<proteinExistence type="predicted"/>
<name>A0A1I6BJB2_9BACI</name>
<feature type="transmembrane region" description="Helical" evidence="1">
    <location>
        <begin position="7"/>
        <end position="25"/>
    </location>
</feature>
<organism evidence="2 3">
    <name type="scientific">Priestia endophytica DSM 13796</name>
    <dbReference type="NCBI Taxonomy" id="1121089"/>
    <lineage>
        <taxon>Bacteria</taxon>
        <taxon>Bacillati</taxon>
        <taxon>Bacillota</taxon>
        <taxon>Bacilli</taxon>
        <taxon>Bacillales</taxon>
        <taxon>Bacillaceae</taxon>
        <taxon>Priestia</taxon>
    </lineage>
</organism>
<dbReference type="EMBL" id="FOXX01000010">
    <property type="protein sequence ID" value="SFQ81020.1"/>
    <property type="molecule type" value="Genomic_DNA"/>
</dbReference>
<dbReference type="RefSeq" id="WP_061805979.1">
    <property type="nucleotide sequence ID" value="NZ_FOXX01000010.1"/>
</dbReference>
<evidence type="ECO:0000313" key="2">
    <source>
        <dbReference type="EMBL" id="SFQ81020.1"/>
    </source>
</evidence>
<reference evidence="2 3" key="1">
    <citation type="submission" date="2016-10" db="EMBL/GenBank/DDBJ databases">
        <authorList>
            <person name="Varghese N."/>
            <person name="Submissions S."/>
        </authorList>
    </citation>
    <scope>NUCLEOTIDE SEQUENCE [LARGE SCALE GENOMIC DNA]</scope>
    <source>
        <strain evidence="2 3">DSM 13796</strain>
    </source>
</reference>
<comment type="caution">
    <text evidence="2">The sequence shown here is derived from an EMBL/GenBank/DDBJ whole genome shotgun (WGS) entry which is preliminary data.</text>
</comment>
<evidence type="ECO:0000256" key="1">
    <source>
        <dbReference type="SAM" id="Phobius"/>
    </source>
</evidence>